<dbReference type="Proteomes" id="UP000006620">
    <property type="component" value="Chromosome"/>
</dbReference>
<organism evidence="4 5">
    <name type="scientific">Paenibacillus mucilaginosus (strain KNP414)</name>
    <dbReference type="NCBI Taxonomy" id="1036673"/>
    <lineage>
        <taxon>Bacteria</taxon>
        <taxon>Bacillati</taxon>
        <taxon>Bacillota</taxon>
        <taxon>Bacilli</taxon>
        <taxon>Bacillales</taxon>
        <taxon>Paenibacillaceae</taxon>
        <taxon>Paenibacillus</taxon>
    </lineage>
</organism>
<accession>F8F7Z5</accession>
<dbReference type="PROSITE" id="PS50977">
    <property type="entry name" value="HTH_TETR_2"/>
    <property type="match status" value="1"/>
</dbReference>
<dbReference type="RefSeq" id="WP_013916060.1">
    <property type="nucleotide sequence ID" value="NC_015690.1"/>
</dbReference>
<dbReference type="GO" id="GO:0003700">
    <property type="term" value="F:DNA-binding transcription factor activity"/>
    <property type="evidence" value="ECO:0007669"/>
    <property type="project" value="TreeGrafter"/>
</dbReference>
<dbReference type="PANTHER" id="PTHR30055">
    <property type="entry name" value="HTH-TYPE TRANSCRIPTIONAL REGULATOR RUTR"/>
    <property type="match status" value="1"/>
</dbReference>
<evidence type="ECO:0000256" key="1">
    <source>
        <dbReference type="ARBA" id="ARBA00023125"/>
    </source>
</evidence>
<dbReference type="InterPro" id="IPR001647">
    <property type="entry name" value="HTH_TetR"/>
</dbReference>
<evidence type="ECO:0000259" key="3">
    <source>
        <dbReference type="PROSITE" id="PS50977"/>
    </source>
</evidence>
<dbReference type="PRINTS" id="PR00455">
    <property type="entry name" value="HTHTETR"/>
</dbReference>
<reference evidence="5" key="1">
    <citation type="submission" date="2011-06" db="EMBL/GenBank/DDBJ databases">
        <title>Complete genome sequence of Paenibacillus mucilaginosus KNP414.</title>
        <authorList>
            <person name="Wang J."/>
            <person name="Hu S."/>
            <person name="Hu X."/>
            <person name="Zhang B."/>
            <person name="Dong D."/>
            <person name="Zhang S."/>
            <person name="Zhao K."/>
            <person name="Wu D."/>
        </authorList>
    </citation>
    <scope>NUCLEOTIDE SEQUENCE [LARGE SCALE GENOMIC DNA]</scope>
    <source>
        <strain evidence="5">KNP414</strain>
    </source>
</reference>
<sequence>MTDHPPRDTDEKLLRAAVDLMADRGYNGVTTKEIADAAGLSEKTLFRRFGTKRNLLETAFDRYHYGTEMMKLFHEKLVWELRTDLLLVARTYHMLMNANRKMILISIKDEGHLPGFRERTRKHPVQLMEGLASYFREMAGKGRMRPGDPELQAAAFLMLNFGMFMNDLEAGSSLPGIHLDPLIEESVAIFARGLAP</sequence>
<dbReference type="GO" id="GO:0000976">
    <property type="term" value="F:transcription cis-regulatory region binding"/>
    <property type="evidence" value="ECO:0007669"/>
    <property type="project" value="TreeGrafter"/>
</dbReference>
<dbReference type="HOGENOM" id="CLU_069356_27_3_9"/>
<dbReference type="InterPro" id="IPR009057">
    <property type="entry name" value="Homeodomain-like_sf"/>
</dbReference>
<feature type="DNA-binding region" description="H-T-H motif" evidence="2">
    <location>
        <begin position="30"/>
        <end position="49"/>
    </location>
</feature>
<dbReference type="KEGG" id="pms:KNP414_02338"/>
<protein>
    <submittedName>
        <fullName evidence="4">Probable transcriptional regulator</fullName>
    </submittedName>
</protein>
<evidence type="ECO:0000256" key="2">
    <source>
        <dbReference type="PROSITE-ProRule" id="PRU00335"/>
    </source>
</evidence>
<evidence type="ECO:0000313" key="4">
    <source>
        <dbReference type="EMBL" id="AEI40899.1"/>
    </source>
</evidence>
<keyword evidence="1 2" id="KW-0238">DNA-binding</keyword>
<dbReference type="PATRIC" id="fig|1036673.3.peg.2107"/>
<reference evidence="4 5" key="2">
    <citation type="journal article" date="2013" name="Genome Announc.">
        <title>Genome Sequence of Growth-Improving Paenibacillus mucilaginosus Strain KNP414.</title>
        <authorList>
            <person name="Lu J.J."/>
            <person name="Wang J.F."/>
            <person name="Hu X.F."/>
        </authorList>
    </citation>
    <scope>NUCLEOTIDE SEQUENCE [LARGE SCALE GENOMIC DNA]</scope>
    <source>
        <strain evidence="4 5">KNP414</strain>
    </source>
</reference>
<proteinExistence type="predicted"/>
<dbReference type="Pfam" id="PF00440">
    <property type="entry name" value="TetR_N"/>
    <property type="match status" value="1"/>
</dbReference>
<feature type="domain" description="HTH tetR-type" evidence="3">
    <location>
        <begin position="7"/>
        <end position="67"/>
    </location>
</feature>
<dbReference type="SUPFAM" id="SSF46689">
    <property type="entry name" value="Homeodomain-like"/>
    <property type="match status" value="1"/>
</dbReference>
<dbReference type="EMBL" id="CP002869">
    <property type="protein sequence ID" value="AEI40899.1"/>
    <property type="molecule type" value="Genomic_DNA"/>
</dbReference>
<dbReference type="Gene3D" id="1.10.357.10">
    <property type="entry name" value="Tetracycline Repressor, domain 2"/>
    <property type="match status" value="1"/>
</dbReference>
<gene>
    <name evidence="4" type="ordered locus">KNP414_02338</name>
</gene>
<dbReference type="PANTHER" id="PTHR30055:SF226">
    <property type="entry name" value="HTH-TYPE TRANSCRIPTIONAL REGULATOR PKSA"/>
    <property type="match status" value="1"/>
</dbReference>
<evidence type="ECO:0000313" key="5">
    <source>
        <dbReference type="Proteomes" id="UP000006620"/>
    </source>
</evidence>
<dbReference type="AlphaFoldDB" id="F8F7Z5"/>
<dbReference type="InterPro" id="IPR050109">
    <property type="entry name" value="HTH-type_TetR-like_transc_reg"/>
</dbReference>
<name>F8F7Z5_PAEMK</name>